<evidence type="ECO:0000313" key="2">
    <source>
        <dbReference type="Proteomes" id="UP000655287"/>
    </source>
</evidence>
<dbReference type="AlphaFoldDB" id="A0A919R1I5"/>
<organism evidence="1 2">
    <name type="scientific">Sphaerisporangium rufum</name>
    <dbReference type="NCBI Taxonomy" id="1381558"/>
    <lineage>
        <taxon>Bacteria</taxon>
        <taxon>Bacillati</taxon>
        <taxon>Actinomycetota</taxon>
        <taxon>Actinomycetes</taxon>
        <taxon>Streptosporangiales</taxon>
        <taxon>Streptosporangiaceae</taxon>
        <taxon>Sphaerisporangium</taxon>
    </lineage>
</organism>
<accession>A0A919R1I5</accession>
<gene>
    <name evidence="1" type="ORF">Sru01_26100</name>
</gene>
<dbReference type="EMBL" id="BOOU01000036">
    <property type="protein sequence ID" value="GII77628.1"/>
    <property type="molecule type" value="Genomic_DNA"/>
</dbReference>
<dbReference type="Proteomes" id="UP000655287">
    <property type="component" value="Unassembled WGS sequence"/>
</dbReference>
<dbReference type="InterPro" id="IPR016181">
    <property type="entry name" value="Acyl_CoA_acyltransferase"/>
</dbReference>
<evidence type="ECO:0008006" key="3">
    <source>
        <dbReference type="Google" id="ProtNLM"/>
    </source>
</evidence>
<dbReference type="SUPFAM" id="SSF55729">
    <property type="entry name" value="Acyl-CoA N-acyltransferases (Nat)"/>
    <property type="match status" value="1"/>
</dbReference>
<keyword evidence="2" id="KW-1185">Reference proteome</keyword>
<dbReference type="Gene3D" id="3.40.630.30">
    <property type="match status" value="1"/>
</dbReference>
<comment type="caution">
    <text evidence="1">The sequence shown here is derived from an EMBL/GenBank/DDBJ whole genome shotgun (WGS) entry which is preliminary data.</text>
</comment>
<protein>
    <recommendedName>
        <fullName evidence="3">N-acetyltransferase</fullName>
    </recommendedName>
</protein>
<sequence length="257" mass="28040">MPWARGRCDHPGMDPHITTLAERPGLAAELWRMPDTWPVFMKHDPAAGLYYPLAATRYADHVLVATDDAGEPVARAFSVPFALGGGELPDDGWDGVLWRATADRRRGTPPDAISALEITIRPDLQGRGLSAVMLAALRAHAAGLGFAELLAPVRPSNKHLHRRVPMAEYAALRRDDGLPADPWLRVHVRAGGAIDKIASRSMVVAGTLAEWREWTGLPFDRTGEVDVPGALVPVHCDVTHDHAVYVEPNVWVRHPLG</sequence>
<reference evidence="1" key="1">
    <citation type="submission" date="2021-01" db="EMBL/GenBank/DDBJ databases">
        <title>Whole genome shotgun sequence of Sphaerisporangium rufum NBRC 109079.</title>
        <authorList>
            <person name="Komaki H."/>
            <person name="Tamura T."/>
        </authorList>
    </citation>
    <scope>NUCLEOTIDE SEQUENCE</scope>
    <source>
        <strain evidence="1">NBRC 109079</strain>
    </source>
</reference>
<proteinExistence type="predicted"/>
<name>A0A919R1I5_9ACTN</name>
<evidence type="ECO:0000313" key="1">
    <source>
        <dbReference type="EMBL" id="GII77628.1"/>
    </source>
</evidence>